<name>A0A445GQD1_GLYSO</name>
<comment type="caution">
    <text evidence="2">The sequence shown here is derived from an EMBL/GenBank/DDBJ whole genome shotgun (WGS) entry which is preliminary data.</text>
</comment>
<evidence type="ECO:0000256" key="1">
    <source>
        <dbReference type="SAM" id="MobiDB-lite"/>
    </source>
</evidence>
<sequence>LSLSCLILPKPQLRRVVCSTVRETHVSAYDSCTVNLLILFPGAVSWCGKLNAIACPSETCARIPSSTGNPPFWIPIHIVIPERPTECAVFNVIADTDISVLSTPVGGFTMKDSPRDSVQFIEWSPTCCPHASLIANFHGRVTIWTQPSQICFSCLFVSDFLSIPGQANLALDASCWLREHEWQQDIAVVTKWLSGYRWLSSKPSAPANSRSTFEEKFLSRQCQTSGSVQLHWSQWPPQNATTPKWFCTSKGPLGCGPCGIMAGDAIITDSGTMLVTGVPIVNPSTIVVWEVMPGPAQSAATTTWGSGVTAVAFDPTCGGSVIAVVIVEGQYMSPYDPDEGPSITGWRVQRWESSLQHDVLHPIFGNPTSSMGGQPPMQTVWQTKVELSIPPTNDFKNHQAPAVGMNTDMQKVSDFGFDKSKRFDFYPFDLPKVHIFSGPNFAPVDNYQISVGSAIAAPAFSSTSCCSASVWHDTSKDQTILKIIRVLPHAIPTSQVKANSSNWERAIAERKSRFWWSLLVGVNWWDAVGCTQSAAEDGIVSLNSVIAVLDADFHSLPSAQHRQHYCPILSQLVPASKGGEEPSPGRSRIGTGNAGQGYTYGERLTVNLWSYYTGNAGLQHPLPVSQVGSNNIQVRLHYIDGNYTVLPEVVEAALGPHMQNMPRPRGADAAGLLLCELELHPPAEEWHRRNMFGGPWSDPDVLDSANDALKLVSLNPLDSSSLENCDVYYGANGLWPRKRRMSERDAAFGLNTYVGLGAYLGIMGSRRDAVTALWKTGLEGIWYKCMRCLQQTCAFASPASTNLPSQNDREIWWISSWAYGCPMCGGTWVRVWHPPNFVTCAKRFAPSMDHIRRQGENACGGDYFLVGPKRLKLTEHDKLLNKFLGTGELWCLCWEGIILGNVFAVMEELVSRRKLLKKYVSNLDLEKLVLL</sequence>
<organism evidence="2 3">
    <name type="scientific">Glycine soja</name>
    <name type="common">Wild soybean</name>
    <dbReference type="NCBI Taxonomy" id="3848"/>
    <lineage>
        <taxon>Eukaryota</taxon>
        <taxon>Viridiplantae</taxon>
        <taxon>Streptophyta</taxon>
        <taxon>Embryophyta</taxon>
        <taxon>Tracheophyta</taxon>
        <taxon>Spermatophyta</taxon>
        <taxon>Magnoliopsida</taxon>
        <taxon>eudicotyledons</taxon>
        <taxon>Gunneridae</taxon>
        <taxon>Pentapetalae</taxon>
        <taxon>rosids</taxon>
        <taxon>fabids</taxon>
        <taxon>Fabales</taxon>
        <taxon>Fabaceae</taxon>
        <taxon>Papilionoideae</taxon>
        <taxon>50 kb inversion clade</taxon>
        <taxon>NPAAA clade</taxon>
        <taxon>indigoferoid/millettioid clade</taxon>
        <taxon>Phaseoleae</taxon>
        <taxon>Glycine</taxon>
        <taxon>Glycine subgen. Soja</taxon>
    </lineage>
</organism>
<protein>
    <submittedName>
        <fullName evidence="2">Mediator of RNA polymerase II transcription subunit 16</fullName>
    </submittedName>
</protein>
<evidence type="ECO:0000313" key="2">
    <source>
        <dbReference type="EMBL" id="RZB63525.1"/>
    </source>
</evidence>
<dbReference type="EMBL" id="QZWG01000015">
    <property type="protein sequence ID" value="RZB63525.1"/>
    <property type="molecule type" value="Genomic_DNA"/>
</dbReference>
<gene>
    <name evidence="2" type="ORF">D0Y65_040215</name>
</gene>
<keyword evidence="3" id="KW-1185">Reference proteome</keyword>
<feature type="non-terminal residue" evidence="2">
    <location>
        <position position="1"/>
    </location>
</feature>
<accession>A0A445GQD1</accession>
<proteinExistence type="predicted"/>
<evidence type="ECO:0000313" key="3">
    <source>
        <dbReference type="Proteomes" id="UP000289340"/>
    </source>
</evidence>
<dbReference type="GO" id="GO:0006355">
    <property type="term" value="P:regulation of DNA-templated transcription"/>
    <property type="evidence" value="ECO:0007669"/>
    <property type="project" value="InterPro"/>
</dbReference>
<feature type="region of interest" description="Disordered" evidence="1">
    <location>
        <begin position="575"/>
        <end position="594"/>
    </location>
</feature>
<dbReference type="Proteomes" id="UP000289340">
    <property type="component" value="Chromosome 15"/>
</dbReference>
<dbReference type="PANTHER" id="PTHR35130:SF1">
    <property type="entry name" value="MEDIATOR OF RNA POLYMERASE II TRANSCRIPTION SUBUNIT 16"/>
    <property type="match status" value="1"/>
</dbReference>
<dbReference type="InterPro" id="IPR038836">
    <property type="entry name" value="MED16"/>
</dbReference>
<dbReference type="PANTHER" id="PTHR35130">
    <property type="entry name" value="MEDIATOR OF RNA POLYMERASE II TRANSCRIPTION SUBUNIT 16"/>
    <property type="match status" value="1"/>
</dbReference>
<dbReference type="AlphaFoldDB" id="A0A445GQD1"/>
<dbReference type="GO" id="GO:0016592">
    <property type="term" value="C:mediator complex"/>
    <property type="evidence" value="ECO:0007669"/>
    <property type="project" value="InterPro"/>
</dbReference>
<reference evidence="2 3" key="1">
    <citation type="submission" date="2018-09" db="EMBL/GenBank/DDBJ databases">
        <title>A high-quality reference genome of wild soybean provides a powerful tool to mine soybean genomes.</title>
        <authorList>
            <person name="Xie M."/>
            <person name="Chung C.Y.L."/>
            <person name="Li M.-W."/>
            <person name="Wong F.-L."/>
            <person name="Chan T.-F."/>
            <person name="Lam H.-M."/>
        </authorList>
    </citation>
    <scope>NUCLEOTIDE SEQUENCE [LARGE SCALE GENOMIC DNA]</scope>
    <source>
        <strain evidence="3">cv. W05</strain>
        <tissue evidence="2">Hypocotyl of etiolated seedlings</tissue>
    </source>
</reference>